<keyword evidence="1" id="KW-0472">Membrane</keyword>
<name>A0ABT9DAF0_9CELL</name>
<evidence type="ECO:0000313" key="4">
    <source>
        <dbReference type="EMBL" id="MDO8107882.1"/>
    </source>
</evidence>
<keyword evidence="1" id="KW-1133">Transmembrane helix</keyword>
<feature type="transmembrane region" description="Helical" evidence="1">
    <location>
        <begin position="107"/>
        <end position="124"/>
    </location>
</feature>
<dbReference type="Gene3D" id="3.30.70.270">
    <property type="match status" value="1"/>
</dbReference>
<feature type="domain" description="GGDEF" evidence="3">
    <location>
        <begin position="349"/>
        <end position="481"/>
    </location>
</feature>
<organism evidence="4 5">
    <name type="scientific">Actinotalea lenta</name>
    <dbReference type="NCBI Taxonomy" id="3064654"/>
    <lineage>
        <taxon>Bacteria</taxon>
        <taxon>Bacillati</taxon>
        <taxon>Actinomycetota</taxon>
        <taxon>Actinomycetes</taxon>
        <taxon>Micrococcales</taxon>
        <taxon>Cellulomonadaceae</taxon>
        <taxon>Actinotalea</taxon>
    </lineage>
</organism>
<dbReference type="NCBIfam" id="TIGR00254">
    <property type="entry name" value="GGDEF"/>
    <property type="match status" value="1"/>
</dbReference>
<dbReference type="InterPro" id="IPR029787">
    <property type="entry name" value="Nucleotide_cyclase"/>
</dbReference>
<dbReference type="SMART" id="SM00267">
    <property type="entry name" value="GGDEF"/>
    <property type="match status" value="1"/>
</dbReference>
<dbReference type="PROSITE" id="PS50883">
    <property type="entry name" value="EAL"/>
    <property type="match status" value="1"/>
</dbReference>
<feature type="transmembrane region" description="Helical" evidence="1">
    <location>
        <begin position="42"/>
        <end position="66"/>
    </location>
</feature>
<dbReference type="InterPro" id="IPR001633">
    <property type="entry name" value="EAL_dom"/>
</dbReference>
<dbReference type="RefSeq" id="WP_304601484.1">
    <property type="nucleotide sequence ID" value="NZ_JAUQYP010000001.1"/>
</dbReference>
<feature type="transmembrane region" description="Helical" evidence="1">
    <location>
        <begin position="12"/>
        <end position="30"/>
    </location>
</feature>
<feature type="domain" description="EAL" evidence="2">
    <location>
        <begin position="489"/>
        <end position="742"/>
    </location>
</feature>
<dbReference type="CDD" id="cd01948">
    <property type="entry name" value="EAL"/>
    <property type="match status" value="1"/>
</dbReference>
<dbReference type="SUPFAM" id="SSF55073">
    <property type="entry name" value="Nucleotide cyclase"/>
    <property type="match status" value="1"/>
</dbReference>
<dbReference type="CDD" id="cd01949">
    <property type="entry name" value="GGDEF"/>
    <property type="match status" value="1"/>
</dbReference>
<protein>
    <submittedName>
        <fullName evidence="4">EAL domain-containing protein</fullName>
    </submittedName>
</protein>
<dbReference type="SMART" id="SM00052">
    <property type="entry name" value="EAL"/>
    <property type="match status" value="1"/>
</dbReference>
<feature type="transmembrane region" description="Helical" evidence="1">
    <location>
        <begin position="73"/>
        <end position="95"/>
    </location>
</feature>
<proteinExistence type="predicted"/>
<evidence type="ECO:0000259" key="2">
    <source>
        <dbReference type="PROSITE" id="PS50883"/>
    </source>
</evidence>
<feature type="transmembrane region" description="Helical" evidence="1">
    <location>
        <begin position="169"/>
        <end position="191"/>
    </location>
</feature>
<dbReference type="PANTHER" id="PTHR33121:SF70">
    <property type="entry name" value="SIGNALING PROTEIN YKOW"/>
    <property type="match status" value="1"/>
</dbReference>
<feature type="transmembrane region" description="Helical" evidence="1">
    <location>
        <begin position="203"/>
        <end position="221"/>
    </location>
</feature>
<keyword evidence="1" id="KW-0812">Transmembrane</keyword>
<reference evidence="4 5" key="1">
    <citation type="submission" date="2023-07" db="EMBL/GenBank/DDBJ databases">
        <title>Description of novel actinomycetes strains, isolated from tidal flat sediment.</title>
        <authorList>
            <person name="Lu C."/>
        </authorList>
    </citation>
    <scope>NUCLEOTIDE SEQUENCE [LARGE SCALE GENOMIC DNA]</scope>
    <source>
        <strain evidence="4 5">SYSU T00b441</strain>
    </source>
</reference>
<dbReference type="PANTHER" id="PTHR33121">
    <property type="entry name" value="CYCLIC DI-GMP PHOSPHODIESTERASE PDEF"/>
    <property type="match status" value="1"/>
</dbReference>
<feature type="transmembrane region" description="Helical" evidence="1">
    <location>
        <begin position="266"/>
        <end position="283"/>
    </location>
</feature>
<evidence type="ECO:0000313" key="5">
    <source>
        <dbReference type="Proteomes" id="UP001232536"/>
    </source>
</evidence>
<dbReference type="InterPro" id="IPR050706">
    <property type="entry name" value="Cyclic-di-GMP_PDE-like"/>
</dbReference>
<keyword evidence="5" id="KW-1185">Reference proteome</keyword>
<dbReference type="PROSITE" id="PS50887">
    <property type="entry name" value="GGDEF"/>
    <property type="match status" value="1"/>
</dbReference>
<feature type="transmembrane region" description="Helical" evidence="1">
    <location>
        <begin position="227"/>
        <end position="246"/>
    </location>
</feature>
<dbReference type="Proteomes" id="UP001232536">
    <property type="component" value="Unassembled WGS sequence"/>
</dbReference>
<sequence>MADQPGTLSRAVRAVAPVPWILMPGGWLIAELLPGGPADPPARITLLVTLAIFFAVIIFRVVAVGLADRRRRLAMATLAGSIALWAGGSATVNAGQTVDAVSFPAPGEWACIVAYCGLAAYVIMDAGRRRIPLAVALEAVVVWGATMCLSAFVLVMPVARQFEGQATKLFVAVLFPMINLALAGLLLGQVVLRLRRREGRTTLLVAGFVLVAVADSNFLANLGVREYYTTSLLLAAVWGSGFALIAEGAVRPGVDVAGARRETPSGLLLGAAGVAVAAVAVASDGVGGWLVRAPAVVVLAATGWRLLLALNEARGAAEAMRLSLTDELTGLANRRSALAATDHALQHRGPVSVLLLDLDSFKDINDSLGHGVGDEVLISLAGRIREVLGQGAEVARLGGDEFAIVLPQEDELVLFEVAQQIRSVLRRPLRVEGIDISLDASVGIAVREESDSSAIELLRRADVAMYEAKQAGAGVVVFDRAQDGMSHLRLLRGEALRSAIAEGELVAWYQPQIDARTRQVVAMEALVRWWHPTEGLLPPIAFLPDARRAGLMPALTESLMLQVVADASRWRDAGFTFRVAMNWAPPELVGGQLLPRLFSAIEEAHLPPESLLVEVTEDSFLVDPDRARMVLHEIRAHGVQVSIDDYGSGFSSLAYLRDLPVQELKMDRSFVAPVASDERSRMIVQTTTQMARALGLRFVAEGVEDSVALGALVPLGVDVVQGYHIARPMPADAVGPWVRHWTESHLGSRLA</sequence>
<evidence type="ECO:0000256" key="1">
    <source>
        <dbReference type="SAM" id="Phobius"/>
    </source>
</evidence>
<comment type="caution">
    <text evidence="4">The sequence shown here is derived from an EMBL/GenBank/DDBJ whole genome shotgun (WGS) entry which is preliminary data.</text>
</comment>
<gene>
    <name evidence="4" type="ORF">Q6348_11815</name>
</gene>
<dbReference type="InterPro" id="IPR035919">
    <property type="entry name" value="EAL_sf"/>
</dbReference>
<evidence type="ECO:0000259" key="3">
    <source>
        <dbReference type="PROSITE" id="PS50887"/>
    </source>
</evidence>
<dbReference type="Pfam" id="PF00563">
    <property type="entry name" value="EAL"/>
    <property type="match status" value="1"/>
</dbReference>
<dbReference type="InterPro" id="IPR043128">
    <property type="entry name" value="Rev_trsase/Diguanyl_cyclase"/>
</dbReference>
<dbReference type="Pfam" id="PF00990">
    <property type="entry name" value="GGDEF"/>
    <property type="match status" value="1"/>
</dbReference>
<dbReference type="Gene3D" id="3.20.20.450">
    <property type="entry name" value="EAL domain"/>
    <property type="match status" value="1"/>
</dbReference>
<dbReference type="EMBL" id="JAUQYP010000001">
    <property type="protein sequence ID" value="MDO8107882.1"/>
    <property type="molecule type" value="Genomic_DNA"/>
</dbReference>
<feature type="transmembrane region" description="Helical" evidence="1">
    <location>
        <begin position="131"/>
        <end position="157"/>
    </location>
</feature>
<dbReference type="InterPro" id="IPR000160">
    <property type="entry name" value="GGDEF_dom"/>
</dbReference>
<accession>A0ABT9DAF0</accession>
<dbReference type="SUPFAM" id="SSF141868">
    <property type="entry name" value="EAL domain-like"/>
    <property type="match status" value="1"/>
</dbReference>